<dbReference type="OrthoDB" id="1262810at2759"/>
<dbReference type="InterPro" id="IPR026015">
    <property type="entry name" value="ATP_synth_OSCP/delta_N_sf"/>
</dbReference>
<keyword evidence="6" id="KW-0472">Membrane</keyword>
<dbReference type="HAMAP" id="MF_01416">
    <property type="entry name" value="ATP_synth_delta_bact"/>
    <property type="match status" value="1"/>
</dbReference>
<comment type="caution">
    <text evidence="8">The sequence shown here is derived from an EMBL/GenBank/DDBJ whole genome shotgun (WGS) entry which is preliminary data.</text>
</comment>
<comment type="similarity">
    <text evidence="2">Belongs to the ATPase delta chain family.</text>
</comment>
<keyword evidence="5" id="KW-0406">Ion transport</keyword>
<dbReference type="PANTHER" id="PTHR11910">
    <property type="entry name" value="ATP SYNTHASE DELTA CHAIN"/>
    <property type="match status" value="1"/>
</dbReference>
<gene>
    <name evidence="8" type="ORF">CKAN_01156000</name>
</gene>
<dbReference type="Proteomes" id="UP000283530">
    <property type="component" value="Unassembled WGS sequence"/>
</dbReference>
<name>A0A3S3NMQ9_9MAGN</name>
<dbReference type="Gene3D" id="1.10.520.20">
    <property type="entry name" value="N-terminal domain of the delta subunit of the F1F0-ATP synthase"/>
    <property type="match status" value="1"/>
</dbReference>
<evidence type="ECO:0000256" key="7">
    <source>
        <dbReference type="ARBA" id="ARBA00023310"/>
    </source>
</evidence>
<dbReference type="GO" id="GO:0046933">
    <property type="term" value="F:proton-transporting ATP synthase activity, rotational mechanism"/>
    <property type="evidence" value="ECO:0007669"/>
    <property type="project" value="InterPro"/>
</dbReference>
<dbReference type="NCBIfam" id="TIGR01145">
    <property type="entry name" value="ATP_synt_delta"/>
    <property type="match status" value="1"/>
</dbReference>
<dbReference type="PRINTS" id="PR00125">
    <property type="entry name" value="ATPASEDELTA"/>
</dbReference>
<organism evidence="8 9">
    <name type="scientific">Cinnamomum micranthum f. kanehirae</name>
    <dbReference type="NCBI Taxonomy" id="337451"/>
    <lineage>
        <taxon>Eukaryota</taxon>
        <taxon>Viridiplantae</taxon>
        <taxon>Streptophyta</taxon>
        <taxon>Embryophyta</taxon>
        <taxon>Tracheophyta</taxon>
        <taxon>Spermatophyta</taxon>
        <taxon>Magnoliopsida</taxon>
        <taxon>Magnoliidae</taxon>
        <taxon>Laurales</taxon>
        <taxon>Lauraceae</taxon>
        <taxon>Cinnamomum</taxon>
    </lineage>
</organism>
<sequence>MAFAGRLRSNISVFQMILRTESVLAQRTVPQRSHGIPDFALAKVCLGMTVECRLRSAPLKSLRNYASAPVSKEEKVKVPLALFGVSGNYASALFLAASKANILDKVESEILDIVEASKKSPVFSQFIKDLSVPGETRVKAVQEIFSEAGFSDITKNFLAVLAENGRLRHIESIAKSFVELTMAHRGEVKAIVTTVIPLPLVEEKQLKATLQDIFGRGKTVKLEQKINQSILGGLVVEFGQKLFDMSFRTRVRQMEKLLRDPVNLESL</sequence>
<evidence type="ECO:0000256" key="2">
    <source>
        <dbReference type="ARBA" id="ARBA00007046"/>
    </source>
</evidence>
<keyword evidence="3" id="KW-0813">Transport</keyword>
<evidence type="ECO:0000256" key="5">
    <source>
        <dbReference type="ARBA" id="ARBA00023065"/>
    </source>
</evidence>
<evidence type="ECO:0000313" key="8">
    <source>
        <dbReference type="EMBL" id="RWR82824.1"/>
    </source>
</evidence>
<evidence type="ECO:0000313" key="9">
    <source>
        <dbReference type="Proteomes" id="UP000283530"/>
    </source>
</evidence>
<dbReference type="EMBL" id="QPKB01000004">
    <property type="protein sequence ID" value="RWR82824.1"/>
    <property type="molecule type" value="Genomic_DNA"/>
</dbReference>
<evidence type="ECO:0000256" key="3">
    <source>
        <dbReference type="ARBA" id="ARBA00022448"/>
    </source>
</evidence>
<evidence type="ECO:0000256" key="4">
    <source>
        <dbReference type="ARBA" id="ARBA00022781"/>
    </source>
</evidence>
<dbReference type="GO" id="GO:0016020">
    <property type="term" value="C:membrane"/>
    <property type="evidence" value="ECO:0007669"/>
    <property type="project" value="UniProtKB-SubCell"/>
</dbReference>
<dbReference type="PROSITE" id="PS00389">
    <property type="entry name" value="ATPASE_DELTA"/>
    <property type="match status" value="1"/>
</dbReference>
<dbReference type="AlphaFoldDB" id="A0A3S3NMQ9"/>
<dbReference type="STRING" id="337451.A0A3S3NMQ9"/>
<protein>
    <submittedName>
        <fullName evidence="8">ATP synthase subunit O, mitochondrial</fullName>
    </submittedName>
</protein>
<dbReference type="SUPFAM" id="SSF47928">
    <property type="entry name" value="N-terminal domain of the delta subunit of the F1F0-ATP synthase"/>
    <property type="match status" value="1"/>
</dbReference>
<keyword evidence="7" id="KW-0066">ATP synthesis</keyword>
<dbReference type="Pfam" id="PF00213">
    <property type="entry name" value="OSCP"/>
    <property type="match status" value="1"/>
</dbReference>
<reference evidence="8 9" key="1">
    <citation type="journal article" date="2019" name="Nat. Plants">
        <title>Stout camphor tree genome fills gaps in understanding of flowering plant genome evolution.</title>
        <authorList>
            <person name="Chaw S.M."/>
            <person name="Liu Y.C."/>
            <person name="Wu Y.W."/>
            <person name="Wang H.Y."/>
            <person name="Lin C.I."/>
            <person name="Wu C.S."/>
            <person name="Ke H.M."/>
            <person name="Chang L.Y."/>
            <person name="Hsu C.Y."/>
            <person name="Yang H.T."/>
            <person name="Sudianto E."/>
            <person name="Hsu M.H."/>
            <person name="Wu K.P."/>
            <person name="Wang L.N."/>
            <person name="Leebens-Mack J.H."/>
            <person name="Tsai I.J."/>
        </authorList>
    </citation>
    <scope>NUCLEOTIDE SEQUENCE [LARGE SCALE GENOMIC DNA]</scope>
    <source>
        <strain evidence="9">cv. Chaw 1501</strain>
        <tissue evidence="8">Young leaves</tissue>
    </source>
</reference>
<comment type="subcellular location">
    <subcellularLocation>
        <location evidence="1">Membrane</location>
    </subcellularLocation>
</comment>
<evidence type="ECO:0000256" key="6">
    <source>
        <dbReference type="ARBA" id="ARBA00023136"/>
    </source>
</evidence>
<dbReference type="InterPro" id="IPR000711">
    <property type="entry name" value="ATPase_OSCP/dsu"/>
</dbReference>
<keyword evidence="4" id="KW-0375">Hydrogen ion transport</keyword>
<evidence type="ECO:0000256" key="1">
    <source>
        <dbReference type="ARBA" id="ARBA00004370"/>
    </source>
</evidence>
<proteinExistence type="inferred from homology"/>
<accession>A0A3S3NMQ9</accession>
<dbReference type="InterPro" id="IPR020781">
    <property type="entry name" value="ATPase_OSCP/d_CS"/>
</dbReference>
<keyword evidence="9" id="KW-1185">Reference proteome</keyword>